<keyword evidence="2" id="KW-1133">Transmembrane helix</keyword>
<sequence>MQLLVKPQIKLDPTIYRPKLLAISALNSFVSGVWVATKPHAMFTYRWGWNERWTFTIIMAVLSYVAFFLIFIPKVVLEWRFDIPISKRVERVCIGLALCAQVATIVLENVANPYGRIWSSWGAISMMSIVSLIALNIYFLLPIIPGIWRILMIIVLPERLRKPNSFDTSSREPPQPAYSDHPTGSLEAQEGATGRETLIDFDSVAVQSHSGGLEDARKGKNVTFVGKDLERGEVGTSA</sequence>
<evidence type="ECO:0000256" key="2">
    <source>
        <dbReference type="SAM" id="Phobius"/>
    </source>
</evidence>
<organism evidence="3 4">
    <name type="scientific">Rhizoctonia solani</name>
    <dbReference type="NCBI Taxonomy" id="456999"/>
    <lineage>
        <taxon>Eukaryota</taxon>
        <taxon>Fungi</taxon>
        <taxon>Dikarya</taxon>
        <taxon>Basidiomycota</taxon>
        <taxon>Agaricomycotina</taxon>
        <taxon>Agaricomycetes</taxon>
        <taxon>Cantharellales</taxon>
        <taxon>Ceratobasidiaceae</taxon>
        <taxon>Rhizoctonia</taxon>
    </lineage>
</organism>
<dbReference type="Proteomes" id="UP000663841">
    <property type="component" value="Unassembled WGS sequence"/>
</dbReference>
<feature type="transmembrane region" description="Helical" evidence="2">
    <location>
        <begin position="127"/>
        <end position="156"/>
    </location>
</feature>
<evidence type="ECO:0000256" key="1">
    <source>
        <dbReference type="SAM" id="MobiDB-lite"/>
    </source>
</evidence>
<reference evidence="3" key="1">
    <citation type="submission" date="2021-01" db="EMBL/GenBank/DDBJ databases">
        <authorList>
            <person name="Kaushik A."/>
        </authorList>
    </citation>
    <scope>NUCLEOTIDE SEQUENCE</scope>
    <source>
        <strain evidence="3">AG3-T5</strain>
    </source>
</reference>
<dbReference type="EMBL" id="CAJMWW010000425">
    <property type="protein sequence ID" value="CAE6470690.1"/>
    <property type="molecule type" value="Genomic_DNA"/>
</dbReference>
<accession>A0A8H3C3D0</accession>
<keyword evidence="2" id="KW-0812">Transmembrane</keyword>
<gene>
    <name evidence="3" type="ORF">RDB_LOCUS176221</name>
</gene>
<keyword evidence="2" id="KW-0472">Membrane</keyword>
<feature type="transmembrane region" description="Helical" evidence="2">
    <location>
        <begin position="57"/>
        <end position="77"/>
    </location>
</feature>
<dbReference type="AlphaFoldDB" id="A0A8H3C3D0"/>
<comment type="caution">
    <text evidence="3">The sequence shown here is derived from an EMBL/GenBank/DDBJ whole genome shotgun (WGS) entry which is preliminary data.</text>
</comment>
<proteinExistence type="predicted"/>
<evidence type="ECO:0000313" key="4">
    <source>
        <dbReference type="Proteomes" id="UP000663841"/>
    </source>
</evidence>
<protein>
    <submittedName>
        <fullName evidence="3">Uncharacterized protein</fullName>
    </submittedName>
</protein>
<feature type="region of interest" description="Disordered" evidence="1">
    <location>
        <begin position="165"/>
        <end position="189"/>
    </location>
</feature>
<name>A0A8H3C3D0_9AGAM</name>
<evidence type="ECO:0000313" key="3">
    <source>
        <dbReference type="EMBL" id="CAE6470690.1"/>
    </source>
</evidence>
<feature type="transmembrane region" description="Helical" evidence="2">
    <location>
        <begin position="89"/>
        <end position="107"/>
    </location>
</feature>
<feature type="transmembrane region" description="Helical" evidence="2">
    <location>
        <begin position="20"/>
        <end position="37"/>
    </location>
</feature>